<dbReference type="PROSITE" id="PS51384">
    <property type="entry name" value="FAD_FR"/>
    <property type="match status" value="1"/>
</dbReference>
<feature type="domain" description="FAD-binding FR-type" evidence="1">
    <location>
        <begin position="3"/>
        <end position="108"/>
    </location>
</feature>
<evidence type="ECO:0000313" key="3">
    <source>
        <dbReference type="Proteomes" id="UP001560573"/>
    </source>
</evidence>
<dbReference type="InterPro" id="IPR039261">
    <property type="entry name" value="FNR_nucleotide-bd"/>
</dbReference>
<name>A0ABV3ZKX7_9BACT</name>
<dbReference type="PRINTS" id="PR00371">
    <property type="entry name" value="FPNCR"/>
</dbReference>
<dbReference type="RefSeq" id="WP_369331955.1">
    <property type="nucleotide sequence ID" value="NZ_JAULBC010000009.1"/>
</dbReference>
<dbReference type="PANTHER" id="PTHR47354">
    <property type="entry name" value="NADH OXIDOREDUCTASE HCR"/>
    <property type="match status" value="1"/>
</dbReference>
<protein>
    <submittedName>
        <fullName evidence="2">FAD-dependent oxidoreductase</fullName>
    </submittedName>
</protein>
<dbReference type="InterPro" id="IPR008333">
    <property type="entry name" value="Cbr1-like_FAD-bd_dom"/>
</dbReference>
<reference evidence="2 3" key="1">
    <citation type="submission" date="2023-07" db="EMBL/GenBank/DDBJ databases">
        <authorList>
            <person name="Lian W.-H."/>
        </authorList>
    </citation>
    <scope>NUCLEOTIDE SEQUENCE [LARGE SCALE GENOMIC DNA]</scope>
    <source>
        <strain evidence="2 3">SYSU DXS3180</strain>
    </source>
</reference>
<dbReference type="SUPFAM" id="SSF52343">
    <property type="entry name" value="Ferredoxin reductase-like, C-terminal NADP-linked domain"/>
    <property type="match status" value="1"/>
</dbReference>
<dbReference type="Gene3D" id="2.40.30.10">
    <property type="entry name" value="Translation factors"/>
    <property type="match status" value="1"/>
</dbReference>
<keyword evidence="3" id="KW-1185">Reference proteome</keyword>
<dbReference type="EMBL" id="JAULBC010000009">
    <property type="protein sequence ID" value="MEX6690542.1"/>
    <property type="molecule type" value="Genomic_DNA"/>
</dbReference>
<dbReference type="CDD" id="cd00322">
    <property type="entry name" value="FNR_like"/>
    <property type="match status" value="1"/>
</dbReference>
<accession>A0ABV3ZKX7</accession>
<proteinExistence type="predicted"/>
<comment type="caution">
    <text evidence="2">The sequence shown here is derived from an EMBL/GenBank/DDBJ whole genome shotgun (WGS) entry which is preliminary data.</text>
</comment>
<dbReference type="InterPro" id="IPR050415">
    <property type="entry name" value="MRET"/>
</dbReference>
<sequence>MLEPWRTGKVIRIEDITPITKRFWIAVDDLERFDFKPGQFVTLDLPIDEKRNKRWRSYSIASWPDGTNVIELVIVLLEGGRGTHYLFNEVSEGSELTLRGPQGVFTLPESLEKDMFLICTGTGIAPFRSMVNYIHQHNVPHRDIHLIFGCRRTMDCLYGVEMKALEKELEGFSYIPTFSREHDNPADIRKGYVHAVYEEIVTKNQLAPASFYLCGWKDMIDQAKEKILSFGYDKHDIHLELYG</sequence>
<dbReference type="InterPro" id="IPR017927">
    <property type="entry name" value="FAD-bd_FR_type"/>
</dbReference>
<dbReference type="SUPFAM" id="SSF63380">
    <property type="entry name" value="Riboflavin synthase domain-like"/>
    <property type="match status" value="1"/>
</dbReference>
<dbReference type="PRINTS" id="PR00410">
    <property type="entry name" value="PHEHYDRXLASE"/>
</dbReference>
<organism evidence="2 3">
    <name type="scientific">Danxiaibacter flavus</name>
    <dbReference type="NCBI Taxonomy" id="3049108"/>
    <lineage>
        <taxon>Bacteria</taxon>
        <taxon>Pseudomonadati</taxon>
        <taxon>Bacteroidota</taxon>
        <taxon>Chitinophagia</taxon>
        <taxon>Chitinophagales</taxon>
        <taxon>Chitinophagaceae</taxon>
        <taxon>Danxiaibacter</taxon>
    </lineage>
</organism>
<dbReference type="InterPro" id="IPR001433">
    <property type="entry name" value="OxRdtase_FAD/NAD-bd"/>
</dbReference>
<evidence type="ECO:0000259" key="1">
    <source>
        <dbReference type="PROSITE" id="PS51384"/>
    </source>
</evidence>
<dbReference type="Pfam" id="PF00970">
    <property type="entry name" value="FAD_binding_6"/>
    <property type="match status" value="1"/>
</dbReference>
<dbReference type="Gene3D" id="3.40.50.80">
    <property type="entry name" value="Nucleotide-binding domain of ferredoxin-NADP reductase (FNR) module"/>
    <property type="match status" value="1"/>
</dbReference>
<dbReference type="Proteomes" id="UP001560573">
    <property type="component" value="Unassembled WGS sequence"/>
</dbReference>
<dbReference type="InterPro" id="IPR001709">
    <property type="entry name" value="Flavoprot_Pyr_Nucl_cyt_Rdtase"/>
</dbReference>
<dbReference type="PANTHER" id="PTHR47354:SF5">
    <property type="entry name" value="PROTEIN RFBI"/>
    <property type="match status" value="1"/>
</dbReference>
<evidence type="ECO:0000313" key="2">
    <source>
        <dbReference type="EMBL" id="MEX6690542.1"/>
    </source>
</evidence>
<dbReference type="InterPro" id="IPR017938">
    <property type="entry name" value="Riboflavin_synthase-like_b-brl"/>
</dbReference>
<gene>
    <name evidence="2" type="ORF">QTN47_23720</name>
</gene>
<dbReference type="Pfam" id="PF00175">
    <property type="entry name" value="NAD_binding_1"/>
    <property type="match status" value="1"/>
</dbReference>